<comment type="similarity">
    <text evidence="2">Belongs to the RseB family.</text>
</comment>
<dbReference type="Gene3D" id="3.30.200.100">
    <property type="entry name" value="MucB/RseB, C-terminal domain"/>
    <property type="match status" value="1"/>
</dbReference>
<dbReference type="InterPro" id="IPR038484">
    <property type="entry name" value="MucB/RseB_C_sf"/>
</dbReference>
<dbReference type="InterPro" id="IPR033434">
    <property type="entry name" value="MucB/RseB_N"/>
</dbReference>
<dbReference type="PIRSF" id="PIRSF005427">
    <property type="entry name" value="RseB"/>
    <property type="match status" value="1"/>
</dbReference>
<dbReference type="PANTHER" id="PTHR38782:SF1">
    <property type="entry name" value="SIGMA-E FACTOR REGULATORY PROTEIN RSEB"/>
    <property type="match status" value="1"/>
</dbReference>
<dbReference type="RefSeq" id="WP_248210455.1">
    <property type="nucleotide sequence ID" value="NZ_JALNMH010000012.1"/>
</dbReference>
<organism evidence="8 9">
    <name type="scientific">Pseudomarimonas salicorniae</name>
    <dbReference type="NCBI Taxonomy" id="2933270"/>
    <lineage>
        <taxon>Bacteria</taxon>
        <taxon>Pseudomonadati</taxon>
        <taxon>Pseudomonadota</taxon>
        <taxon>Gammaproteobacteria</taxon>
        <taxon>Lysobacterales</taxon>
        <taxon>Lysobacteraceae</taxon>
        <taxon>Pseudomarimonas</taxon>
    </lineage>
</organism>
<accession>A0ABT0GLA7</accession>
<evidence type="ECO:0000259" key="7">
    <source>
        <dbReference type="Pfam" id="PF17188"/>
    </source>
</evidence>
<dbReference type="Gene3D" id="2.50.20.10">
    <property type="entry name" value="Lipoprotein localisation LolA/LolB/LppX"/>
    <property type="match status" value="1"/>
</dbReference>
<evidence type="ECO:0000256" key="4">
    <source>
        <dbReference type="ARBA" id="ARBA00022764"/>
    </source>
</evidence>
<comment type="subcellular location">
    <subcellularLocation>
        <location evidence="1">Periplasm</location>
    </subcellularLocation>
</comment>
<feature type="domain" description="MucB/RseB C-terminal" evidence="7">
    <location>
        <begin position="212"/>
        <end position="297"/>
    </location>
</feature>
<sequence length="302" mass="32016">MRRLLLVLLLGSAAAAQAQAPSGPRQLDPSATLDRLGIALQEHSFEGVVVYARDGQLDALRVRHLAGIGTDLVDRLTGPELPLRRGAGVAQLGSGTPLGFEAAAAGAVAKLEPQNHYRFEQVGEDRVAGRPSEVVDLRAGDGLRYSRRYWIDRDTGLLLRAAVYGADGSLVEQWMFSSLELGIEPSSPGAAPSPAQTLRAPSATDIPRTRIQVVDLPAGFALVSAAVDEEQEHLVFSDGLARVSLFAQPLPDQAAVLSGHQRRGALSVFGRLFRGLQIVVVGEVPAATAERFAQSVEPVRGG</sequence>
<proteinExistence type="inferred from homology"/>
<name>A0ABT0GLA7_9GAMM</name>
<evidence type="ECO:0000313" key="8">
    <source>
        <dbReference type="EMBL" id="MCK7594810.1"/>
    </source>
</evidence>
<keyword evidence="4" id="KW-0574">Periplasm</keyword>
<reference evidence="8" key="1">
    <citation type="submission" date="2022-04" db="EMBL/GenBank/DDBJ databases">
        <title>Lysobacter sp. CAU 1642 isolated from sea sand.</title>
        <authorList>
            <person name="Kim W."/>
        </authorList>
    </citation>
    <scope>NUCLEOTIDE SEQUENCE</scope>
    <source>
        <strain evidence="8">CAU 1642</strain>
    </source>
</reference>
<feature type="chain" id="PRO_5045915943" evidence="5">
    <location>
        <begin position="19"/>
        <end position="302"/>
    </location>
</feature>
<keyword evidence="3 5" id="KW-0732">Signal</keyword>
<keyword evidence="9" id="KW-1185">Reference proteome</keyword>
<dbReference type="Pfam" id="PF17188">
    <property type="entry name" value="MucB_RseB_C"/>
    <property type="match status" value="1"/>
</dbReference>
<dbReference type="InterPro" id="IPR005588">
    <property type="entry name" value="MucB_RseB"/>
</dbReference>
<gene>
    <name evidence="8" type="ORF">M0G41_14145</name>
</gene>
<feature type="signal peptide" evidence="5">
    <location>
        <begin position="1"/>
        <end position="18"/>
    </location>
</feature>
<evidence type="ECO:0000256" key="3">
    <source>
        <dbReference type="ARBA" id="ARBA00022729"/>
    </source>
</evidence>
<evidence type="ECO:0000313" key="9">
    <source>
        <dbReference type="Proteomes" id="UP001431449"/>
    </source>
</evidence>
<feature type="domain" description="MucB/RseB N-terminal" evidence="6">
    <location>
        <begin position="29"/>
        <end position="183"/>
    </location>
</feature>
<evidence type="ECO:0000256" key="2">
    <source>
        <dbReference type="ARBA" id="ARBA00008150"/>
    </source>
</evidence>
<dbReference type="InterPro" id="IPR033436">
    <property type="entry name" value="MucB/RseB_C"/>
</dbReference>
<protein>
    <submittedName>
        <fullName evidence="8">MucB/RseB C-terminal domain-containing protein</fullName>
    </submittedName>
</protein>
<evidence type="ECO:0000256" key="1">
    <source>
        <dbReference type="ARBA" id="ARBA00004418"/>
    </source>
</evidence>
<dbReference type="EMBL" id="JALNMH010000012">
    <property type="protein sequence ID" value="MCK7594810.1"/>
    <property type="molecule type" value="Genomic_DNA"/>
</dbReference>
<evidence type="ECO:0000256" key="5">
    <source>
        <dbReference type="SAM" id="SignalP"/>
    </source>
</evidence>
<dbReference type="Proteomes" id="UP001431449">
    <property type="component" value="Unassembled WGS sequence"/>
</dbReference>
<evidence type="ECO:0000259" key="6">
    <source>
        <dbReference type="Pfam" id="PF03888"/>
    </source>
</evidence>
<comment type="caution">
    <text evidence="8">The sequence shown here is derived from an EMBL/GenBank/DDBJ whole genome shotgun (WGS) entry which is preliminary data.</text>
</comment>
<dbReference type="PANTHER" id="PTHR38782">
    <property type="match status" value="1"/>
</dbReference>
<dbReference type="CDD" id="cd16327">
    <property type="entry name" value="RseB"/>
    <property type="match status" value="1"/>
</dbReference>
<dbReference type="Pfam" id="PF03888">
    <property type="entry name" value="MucB_RseB"/>
    <property type="match status" value="1"/>
</dbReference>